<reference evidence="2 3" key="2">
    <citation type="submission" date="2019-01" db="EMBL/GenBank/DDBJ databases">
        <title>The decoding of complex shrimp genome reveals the adaptation for benthos swimmer, frequently molting mechanism and breeding impact on genome.</title>
        <authorList>
            <person name="Sun Y."/>
            <person name="Gao Y."/>
            <person name="Yu Y."/>
        </authorList>
    </citation>
    <scope>NUCLEOTIDE SEQUENCE [LARGE SCALE GENOMIC DNA]</scope>
    <source>
        <tissue evidence="2">Muscle</tissue>
    </source>
</reference>
<dbReference type="InterPro" id="IPR032675">
    <property type="entry name" value="LRR_dom_sf"/>
</dbReference>
<dbReference type="Proteomes" id="UP000283509">
    <property type="component" value="Unassembled WGS sequence"/>
</dbReference>
<dbReference type="PANTHER" id="PTHR14224:SF37">
    <property type="entry name" value="LEUCINE-RICH REPEAT-CONTAINING PROTEIN 14"/>
    <property type="match status" value="1"/>
</dbReference>
<dbReference type="InterPro" id="IPR050694">
    <property type="entry name" value="LRRC14/PRAME"/>
</dbReference>
<evidence type="ECO:0000256" key="1">
    <source>
        <dbReference type="ARBA" id="ARBA00022737"/>
    </source>
</evidence>
<dbReference type="SUPFAM" id="SSF52047">
    <property type="entry name" value="RNI-like"/>
    <property type="match status" value="1"/>
</dbReference>
<dbReference type="OrthoDB" id="272161at2759"/>
<evidence type="ECO:0000313" key="2">
    <source>
        <dbReference type="EMBL" id="ROT74585.1"/>
    </source>
</evidence>
<keyword evidence="3" id="KW-1185">Reference proteome</keyword>
<evidence type="ECO:0000313" key="3">
    <source>
        <dbReference type="Proteomes" id="UP000283509"/>
    </source>
</evidence>
<sequence length="676" mass="75392">MLEGSFYHLLESLLPPTKSPTDHLKLRKDGRRFSIVHGQDLLRLEYLSACKVMQDRETTARLLPAVPHKLYPALFEAAILHSFYSRKGPGWKQTTLSSSVIPLILHWPYETMCVRDLIPPLPPPLRKCRGDTLNSVGQRLQHFYDNVMHLIPHTFLQGCTDTEGERNLRALKTLDVSGHYTQVDGILSPTHLLQMVKKAYNPNTCTEYERFTIVVDVRIDDGSEKKFNDLGIICTLSQHHGAILVVKLRSVHIVSVSMKKIQYFIELLANNGTECLELEMCDVDDSGLDSLLCMSECLTSLSLAYNRSITSLHFLAGMSNLCQINLSGIRLRDKVEALSALPRGLEYLKMVGCFLKSPDLEALSTTKHMLTLRQLDLSENSFGLPADFFALCNLCKNLVKISVLELEGCFLNVVLPESLTQLVNILSSLPDLCYLRLTRNDFSSRVIRSHLSDLAHCKSLQYLCLTTPSDMYISALLRPHPKSLSSPSPVSPNHTPPPSSLLLPREITLLARPHSPSLLILSLLEFLLDGPPLHSSFSLCFSSPPSLTASRSLSPSPCSYLYLPSYCLPPLLIPTSLQPLFLLTIFYSYCPCIPCLLLPGPRLLLHRTTSPPDSSFDLIRSSPPSLPDAPPSTPLFAHRSSKSDSTDTLVWAPSLTLLSVQHPHEFSSVSHKLHIH</sequence>
<gene>
    <name evidence="2" type="ORF">C7M84_006920</name>
</gene>
<comment type="caution">
    <text evidence="2">The sequence shown here is derived from an EMBL/GenBank/DDBJ whole genome shotgun (WGS) entry which is preliminary data.</text>
</comment>
<dbReference type="Gene3D" id="3.80.10.10">
    <property type="entry name" value="Ribonuclease Inhibitor"/>
    <property type="match status" value="2"/>
</dbReference>
<dbReference type="GO" id="GO:0005737">
    <property type="term" value="C:cytoplasm"/>
    <property type="evidence" value="ECO:0007669"/>
    <property type="project" value="TreeGrafter"/>
</dbReference>
<dbReference type="PANTHER" id="PTHR14224">
    <property type="entry name" value="SIMILAR TO PREFERENTIALLY EXPRESSED ANTIGEN IN MELANOMA-LIKE 3"/>
    <property type="match status" value="1"/>
</dbReference>
<protein>
    <recommendedName>
        <fullName evidence="4">Leucine-rich repeat-containing protein 14</fullName>
    </recommendedName>
</protein>
<accession>A0A3R7PRA1</accession>
<dbReference type="STRING" id="6689.A0A3R7PRA1"/>
<dbReference type="AlphaFoldDB" id="A0A3R7PRA1"/>
<organism evidence="2 3">
    <name type="scientific">Penaeus vannamei</name>
    <name type="common">Whiteleg shrimp</name>
    <name type="synonym">Litopenaeus vannamei</name>
    <dbReference type="NCBI Taxonomy" id="6689"/>
    <lineage>
        <taxon>Eukaryota</taxon>
        <taxon>Metazoa</taxon>
        <taxon>Ecdysozoa</taxon>
        <taxon>Arthropoda</taxon>
        <taxon>Crustacea</taxon>
        <taxon>Multicrustacea</taxon>
        <taxon>Malacostraca</taxon>
        <taxon>Eumalacostraca</taxon>
        <taxon>Eucarida</taxon>
        <taxon>Decapoda</taxon>
        <taxon>Dendrobranchiata</taxon>
        <taxon>Penaeoidea</taxon>
        <taxon>Penaeidae</taxon>
        <taxon>Penaeus</taxon>
    </lineage>
</organism>
<dbReference type="EMBL" id="QCYY01001877">
    <property type="protein sequence ID" value="ROT74585.1"/>
    <property type="molecule type" value="Genomic_DNA"/>
</dbReference>
<evidence type="ECO:0008006" key="4">
    <source>
        <dbReference type="Google" id="ProtNLM"/>
    </source>
</evidence>
<reference evidence="2 3" key="1">
    <citation type="submission" date="2018-04" db="EMBL/GenBank/DDBJ databases">
        <authorList>
            <person name="Zhang X."/>
            <person name="Yuan J."/>
            <person name="Li F."/>
            <person name="Xiang J."/>
        </authorList>
    </citation>
    <scope>NUCLEOTIDE SEQUENCE [LARGE SCALE GENOMIC DNA]</scope>
    <source>
        <tissue evidence="2">Muscle</tissue>
    </source>
</reference>
<proteinExistence type="predicted"/>
<keyword evidence="1" id="KW-0677">Repeat</keyword>
<name>A0A3R7PRA1_PENVA</name>